<sequence>MQPLVVDMDSFKVWKDEAFALWTAEWGSCYEEGSASRALLEEIASTWYLVAMVDNNYSSNALFDSLGATDISAI</sequence>
<evidence type="ECO:0000313" key="3">
    <source>
        <dbReference type="Proteomes" id="UP000485058"/>
    </source>
</evidence>
<comment type="caution">
    <text evidence="2">The sequence shown here is derived from an EMBL/GenBank/DDBJ whole genome shotgun (WGS) entry which is preliminary data.</text>
</comment>
<dbReference type="GO" id="GO:0071949">
    <property type="term" value="F:FAD binding"/>
    <property type="evidence" value="ECO:0007669"/>
    <property type="project" value="TreeGrafter"/>
</dbReference>
<feature type="non-terminal residue" evidence="2">
    <location>
        <position position="74"/>
    </location>
</feature>
<accession>A0A699ZWD2</accession>
<proteinExistence type="predicted"/>
<dbReference type="GO" id="GO:0005829">
    <property type="term" value="C:cytosol"/>
    <property type="evidence" value="ECO:0007669"/>
    <property type="project" value="TreeGrafter"/>
</dbReference>
<dbReference type="GO" id="GO:0035999">
    <property type="term" value="P:tetrahydrofolate interconversion"/>
    <property type="evidence" value="ECO:0007669"/>
    <property type="project" value="TreeGrafter"/>
</dbReference>
<dbReference type="GO" id="GO:0009086">
    <property type="term" value="P:methionine biosynthetic process"/>
    <property type="evidence" value="ECO:0007669"/>
    <property type="project" value="TreeGrafter"/>
</dbReference>
<dbReference type="AlphaFoldDB" id="A0A699ZWD2"/>
<dbReference type="PANTHER" id="PTHR45754:SF3">
    <property type="entry name" value="METHYLENETETRAHYDROFOLATE REDUCTASE (NADPH)"/>
    <property type="match status" value="1"/>
</dbReference>
<dbReference type="EMBL" id="BLLF01003247">
    <property type="protein sequence ID" value="GFH26801.1"/>
    <property type="molecule type" value="Genomic_DNA"/>
</dbReference>
<protein>
    <submittedName>
        <fullName evidence="2">Methylenetetrahydrofolate reductase</fullName>
    </submittedName>
</protein>
<organism evidence="2 3">
    <name type="scientific">Haematococcus lacustris</name>
    <name type="common">Green alga</name>
    <name type="synonym">Haematococcus pluvialis</name>
    <dbReference type="NCBI Taxonomy" id="44745"/>
    <lineage>
        <taxon>Eukaryota</taxon>
        <taxon>Viridiplantae</taxon>
        <taxon>Chlorophyta</taxon>
        <taxon>core chlorophytes</taxon>
        <taxon>Chlorophyceae</taxon>
        <taxon>CS clade</taxon>
        <taxon>Chlamydomonadales</taxon>
        <taxon>Haematococcaceae</taxon>
        <taxon>Haematococcus</taxon>
    </lineage>
</organism>
<feature type="domain" description="MTHFR SAM-binding regulatory" evidence="1">
    <location>
        <begin position="1"/>
        <end position="60"/>
    </location>
</feature>
<gene>
    <name evidence="2" type="ORF">HaLaN_25014</name>
</gene>
<name>A0A699ZWD2_HAELA</name>
<keyword evidence="3" id="KW-1185">Reference proteome</keyword>
<evidence type="ECO:0000259" key="1">
    <source>
        <dbReference type="Pfam" id="PF21895"/>
    </source>
</evidence>
<dbReference type="Pfam" id="PF21895">
    <property type="entry name" value="MTHFR_C"/>
    <property type="match status" value="1"/>
</dbReference>
<dbReference type="Proteomes" id="UP000485058">
    <property type="component" value="Unassembled WGS sequence"/>
</dbReference>
<evidence type="ECO:0000313" key="2">
    <source>
        <dbReference type="EMBL" id="GFH26801.1"/>
    </source>
</evidence>
<feature type="non-terminal residue" evidence="2">
    <location>
        <position position="1"/>
    </location>
</feature>
<dbReference type="InterPro" id="IPR053806">
    <property type="entry name" value="MTHFR_C"/>
</dbReference>
<dbReference type="GO" id="GO:0004489">
    <property type="term" value="F:methylenetetrahydrofolate reductase [NAD(P)H] activity"/>
    <property type="evidence" value="ECO:0007669"/>
    <property type="project" value="TreeGrafter"/>
</dbReference>
<dbReference type="PANTHER" id="PTHR45754">
    <property type="entry name" value="METHYLENETETRAHYDROFOLATE REDUCTASE"/>
    <property type="match status" value="1"/>
</dbReference>
<reference evidence="2 3" key="1">
    <citation type="submission" date="2020-02" db="EMBL/GenBank/DDBJ databases">
        <title>Draft genome sequence of Haematococcus lacustris strain NIES-144.</title>
        <authorList>
            <person name="Morimoto D."/>
            <person name="Nakagawa S."/>
            <person name="Yoshida T."/>
            <person name="Sawayama S."/>
        </authorList>
    </citation>
    <scope>NUCLEOTIDE SEQUENCE [LARGE SCALE GENOMIC DNA]</scope>
    <source>
        <strain evidence="2 3">NIES-144</strain>
    </source>
</reference>